<protein>
    <recommendedName>
        <fullName evidence="1">F-box domain-containing protein</fullName>
    </recommendedName>
</protein>
<feature type="domain" description="F-box" evidence="1">
    <location>
        <begin position="1"/>
        <end position="46"/>
    </location>
</feature>
<dbReference type="OrthoDB" id="2745718at2759"/>
<reference evidence="2" key="1">
    <citation type="submission" date="2020-11" db="EMBL/GenBank/DDBJ databases">
        <authorList>
            <consortium name="DOE Joint Genome Institute"/>
            <person name="Ahrendt S."/>
            <person name="Riley R."/>
            <person name="Andreopoulos W."/>
            <person name="LaButti K."/>
            <person name="Pangilinan J."/>
            <person name="Ruiz-duenas F.J."/>
            <person name="Barrasa J.M."/>
            <person name="Sanchez-Garcia M."/>
            <person name="Camarero S."/>
            <person name="Miyauchi S."/>
            <person name="Serrano A."/>
            <person name="Linde D."/>
            <person name="Babiker R."/>
            <person name="Drula E."/>
            <person name="Ayuso-Fernandez I."/>
            <person name="Pacheco R."/>
            <person name="Padilla G."/>
            <person name="Ferreira P."/>
            <person name="Barriuso J."/>
            <person name="Kellner H."/>
            <person name="Castanera R."/>
            <person name="Alfaro M."/>
            <person name="Ramirez L."/>
            <person name="Pisabarro A.G."/>
            <person name="Kuo A."/>
            <person name="Tritt A."/>
            <person name="Lipzen A."/>
            <person name="He G."/>
            <person name="Yan M."/>
            <person name="Ng V."/>
            <person name="Cullen D."/>
            <person name="Martin F."/>
            <person name="Rosso M.-N."/>
            <person name="Henrissat B."/>
            <person name="Hibbett D."/>
            <person name="Martinez A.T."/>
            <person name="Grigoriev I.V."/>
        </authorList>
    </citation>
    <scope>NUCLEOTIDE SEQUENCE</scope>
    <source>
        <strain evidence="2">AH 44721</strain>
    </source>
</reference>
<dbReference type="InterPro" id="IPR036047">
    <property type="entry name" value="F-box-like_dom_sf"/>
</dbReference>
<dbReference type="CDD" id="cd09917">
    <property type="entry name" value="F-box_SF"/>
    <property type="match status" value="1"/>
</dbReference>
<dbReference type="AlphaFoldDB" id="A0A9P5N9R8"/>
<dbReference type="Gene3D" id="1.20.1280.50">
    <property type="match status" value="1"/>
</dbReference>
<dbReference type="EMBL" id="JADNYJ010000356">
    <property type="protein sequence ID" value="KAF8870435.1"/>
    <property type="molecule type" value="Genomic_DNA"/>
</dbReference>
<comment type="caution">
    <text evidence="2">The sequence shown here is derived from an EMBL/GenBank/DDBJ whole genome shotgun (WGS) entry which is preliminary data.</text>
</comment>
<name>A0A9P5N9R8_GYMJU</name>
<sequence length="610" mass="68409">MPFIALPQEILIHTLSYLDHRSILSCASTCRLFYETCKDSLELQYLIELAIDGFKKPITNASHSELISRLHDLRLSWATLDCKRFKKVELRNLCMAYELVAGVFAMSDGHKLNFTWLPSSTMNGRSLTYPSLEFRIIDFAIDPTQDLIVIVEDHNSPITVTDTRHVRLHIRSISAANDVHPLASEGILNFDVLPHEILGNTVSVALIEIAIDVVAVHCTRGFPPSHPRILLWNWHNGILIYVRPPLLFLSTSTSTSTSAHSYPPANQHPILNQDSDTVGPPLPSTGVQYFSLLTRNAFILTLTSLSGSLQLYTFSPTSPSLAPASLCCTLHLPPIQPHCSLFELRAYSGPISACQPDPLTFTNDTEEHIILVSLFYTVAVSGSDDAPQSMSYRLYVHKRTFLDYITRFRRQDAEEGVENAHTAADVNWDDWGERNTRFMRSPSSIPWLRYVHGARVVIKYKVRAIKVLNFNIPSCTSLSLSPSPSPSLSSSLLPSSTSSSPSSSSISLPTSEFKFELHNEPTTNYPTHLFQKDFITRLPYYSTTRVIKVDGSEENFFACMIDEERVIGISMSGRDKMICTFVHFDIPQAWSFEPSVRLLRNLILEGSKGI</sequence>
<evidence type="ECO:0000313" key="2">
    <source>
        <dbReference type="EMBL" id="KAF8870435.1"/>
    </source>
</evidence>
<dbReference type="InterPro" id="IPR001810">
    <property type="entry name" value="F-box_dom"/>
</dbReference>
<dbReference type="SUPFAM" id="SSF81383">
    <property type="entry name" value="F-box domain"/>
    <property type="match status" value="1"/>
</dbReference>
<dbReference type="PROSITE" id="PS50181">
    <property type="entry name" value="FBOX"/>
    <property type="match status" value="1"/>
</dbReference>
<dbReference type="Proteomes" id="UP000724874">
    <property type="component" value="Unassembled WGS sequence"/>
</dbReference>
<evidence type="ECO:0000313" key="3">
    <source>
        <dbReference type="Proteomes" id="UP000724874"/>
    </source>
</evidence>
<evidence type="ECO:0000259" key="1">
    <source>
        <dbReference type="PROSITE" id="PS50181"/>
    </source>
</evidence>
<dbReference type="Pfam" id="PF12937">
    <property type="entry name" value="F-box-like"/>
    <property type="match status" value="1"/>
</dbReference>
<gene>
    <name evidence="2" type="ORF">CPB84DRAFT_1855572</name>
</gene>
<accession>A0A9P5N9R8</accession>
<organism evidence="2 3">
    <name type="scientific">Gymnopilus junonius</name>
    <name type="common">Spectacular rustgill mushroom</name>
    <name type="synonym">Gymnopilus spectabilis subsp. junonius</name>
    <dbReference type="NCBI Taxonomy" id="109634"/>
    <lineage>
        <taxon>Eukaryota</taxon>
        <taxon>Fungi</taxon>
        <taxon>Dikarya</taxon>
        <taxon>Basidiomycota</taxon>
        <taxon>Agaricomycotina</taxon>
        <taxon>Agaricomycetes</taxon>
        <taxon>Agaricomycetidae</taxon>
        <taxon>Agaricales</taxon>
        <taxon>Agaricineae</taxon>
        <taxon>Hymenogastraceae</taxon>
        <taxon>Gymnopilus</taxon>
    </lineage>
</organism>
<proteinExistence type="predicted"/>
<keyword evidence="3" id="KW-1185">Reference proteome</keyword>